<protein>
    <recommendedName>
        <fullName evidence="3">BTB domain-containing protein</fullName>
    </recommendedName>
</protein>
<dbReference type="EMBL" id="PUHQ01000027">
    <property type="protein sequence ID" value="KAG0662402.1"/>
    <property type="molecule type" value="Genomic_DNA"/>
</dbReference>
<evidence type="ECO:0000313" key="2">
    <source>
        <dbReference type="Proteomes" id="UP000777482"/>
    </source>
</evidence>
<comment type="caution">
    <text evidence="1">The sequence shown here is derived from an EMBL/GenBank/DDBJ whole genome shotgun (WGS) entry which is preliminary data.</text>
</comment>
<evidence type="ECO:0000313" key="1">
    <source>
        <dbReference type="EMBL" id="KAG0662402.1"/>
    </source>
</evidence>
<proteinExistence type="predicted"/>
<dbReference type="OrthoDB" id="2529516at2759"/>
<dbReference type="AlphaFoldDB" id="A0A9P6W4I1"/>
<organism evidence="1 2">
    <name type="scientific">Rhodotorula mucilaginosa</name>
    <name type="common">Yeast</name>
    <name type="synonym">Rhodotorula rubra</name>
    <dbReference type="NCBI Taxonomy" id="5537"/>
    <lineage>
        <taxon>Eukaryota</taxon>
        <taxon>Fungi</taxon>
        <taxon>Dikarya</taxon>
        <taxon>Basidiomycota</taxon>
        <taxon>Pucciniomycotina</taxon>
        <taxon>Microbotryomycetes</taxon>
        <taxon>Sporidiobolales</taxon>
        <taxon>Sporidiobolaceae</taxon>
        <taxon>Rhodotorula</taxon>
    </lineage>
</organism>
<accession>A0A9P6W4I1</accession>
<keyword evidence="2" id="KW-1185">Reference proteome</keyword>
<dbReference type="Proteomes" id="UP000777482">
    <property type="component" value="Unassembled WGS sequence"/>
</dbReference>
<evidence type="ECO:0008006" key="3">
    <source>
        <dbReference type="Google" id="ProtNLM"/>
    </source>
</evidence>
<reference evidence="1 2" key="1">
    <citation type="submission" date="2020-11" db="EMBL/GenBank/DDBJ databases">
        <title>Kefir isolates.</title>
        <authorList>
            <person name="Marcisauskas S."/>
            <person name="Kim Y."/>
            <person name="Blasche S."/>
        </authorList>
    </citation>
    <scope>NUCLEOTIDE SEQUENCE [LARGE SCALE GENOMIC DNA]</scope>
    <source>
        <strain evidence="1 2">KR</strain>
    </source>
</reference>
<name>A0A9P6W4I1_RHOMI</name>
<sequence>MAAPAEDDTITLVTTDDPPVELAVERDKLLDSSVFSDMLSLPKTGDCKARVDVAETAADLEAWIEFLRSGKVEMPDNAGEESLGRKAVTIAKLVDKYGRLLAERRTHPVFIVLASDPIQADHVQRHAAAQVLALRAKSKTDRTSQSAPRLSLSLMSNLIPESPPIGVPTCQESQYIGSDKLQEWELEFAWRTLLLPETSRLIFNRSLDYSAGHGCQECNIHPDNAWRNILMEAGRDQILFEAGSRYVQKCSRAQRICRTHAVQFYDSMRELDQELRSKLPPFPPP</sequence>
<gene>
    <name evidence="1" type="ORF">C6P46_003348</name>
</gene>